<dbReference type="EMBL" id="SRPS01000028">
    <property type="protein sequence ID" value="KAG5974750.1"/>
    <property type="molecule type" value="Genomic_DNA"/>
</dbReference>
<comment type="caution">
    <text evidence="3">The sequence shown here is derived from an EMBL/GenBank/DDBJ whole genome shotgun (WGS) entry which is preliminary data.</text>
</comment>
<dbReference type="OrthoDB" id="4957048at2759"/>
<dbReference type="EMBL" id="SRPR01000050">
    <property type="protein sequence ID" value="KAG5963637.1"/>
    <property type="molecule type" value="Genomic_DNA"/>
</dbReference>
<feature type="compositionally biased region" description="Polar residues" evidence="1">
    <location>
        <begin position="49"/>
        <end position="63"/>
    </location>
</feature>
<dbReference type="Proteomes" id="UP000742024">
    <property type="component" value="Unassembled WGS sequence"/>
</dbReference>
<gene>
    <name evidence="3" type="ORF">E4U56_004304</name>
    <name evidence="2" type="ORF">E4U57_006064</name>
</gene>
<dbReference type="Proteomes" id="UP000784919">
    <property type="component" value="Unassembled WGS sequence"/>
</dbReference>
<feature type="region of interest" description="Disordered" evidence="1">
    <location>
        <begin position="35"/>
        <end position="74"/>
    </location>
</feature>
<protein>
    <submittedName>
        <fullName evidence="3">Uncharacterized protein</fullName>
    </submittedName>
</protein>
<keyword evidence="4" id="KW-1185">Reference proteome</keyword>
<accession>A0A9P7MZ99</accession>
<evidence type="ECO:0000313" key="4">
    <source>
        <dbReference type="Proteomes" id="UP000742024"/>
    </source>
</evidence>
<dbReference type="AlphaFoldDB" id="A0A9P7MZ99"/>
<evidence type="ECO:0000313" key="5">
    <source>
        <dbReference type="Proteomes" id="UP000784919"/>
    </source>
</evidence>
<evidence type="ECO:0000256" key="1">
    <source>
        <dbReference type="SAM" id="MobiDB-lite"/>
    </source>
</evidence>
<name>A0A9P7MZ99_9HYPO</name>
<proteinExistence type="predicted"/>
<sequence>MRSYHDAGHLAGIAQQALALMESMSVDDRIIKTEPEEDSPMSGIPSCGPSHTNAYFSPGSSIIKTEPEEEDSPMSGIPLWEPSYTNAYFAPRPSIIKTEPEEEDSPMSGISPWEPSHTNVYFAPGGGPSTIKAEPEEDSTMSGLNGLPPINPSNPPEFGYGGFHGDDWEDWLSQRMRNYPRTQIVQQQQTPSDDDDEDQNLFASSRSLAAVPDPLPMDIKVEEEARVLDVFGNRITLSAWGLEIKAQVKDDDDDMSFLDLKTEKGFEVDSKWWQRLNCC</sequence>
<evidence type="ECO:0000313" key="2">
    <source>
        <dbReference type="EMBL" id="KAG5963637.1"/>
    </source>
</evidence>
<evidence type="ECO:0000313" key="3">
    <source>
        <dbReference type="EMBL" id="KAG5974750.1"/>
    </source>
</evidence>
<reference evidence="3 4" key="1">
    <citation type="journal article" date="2020" name="bioRxiv">
        <title>Whole genome comparisons of ergot fungi reveals the divergence and evolution of species within the genus Claviceps are the result of varying mechanisms driving genome evolution and host range expansion.</title>
        <authorList>
            <person name="Wyka S.A."/>
            <person name="Mondo S.J."/>
            <person name="Liu M."/>
            <person name="Dettman J."/>
            <person name="Nalam V."/>
            <person name="Broders K.D."/>
        </authorList>
    </citation>
    <scope>NUCLEOTIDE SEQUENCE</scope>
    <source>
        <strain evidence="3">CCC 1102</strain>
        <strain evidence="2 4">LM583</strain>
    </source>
</reference>
<organism evidence="3 5">
    <name type="scientific">Claviceps arundinis</name>
    <dbReference type="NCBI Taxonomy" id="1623583"/>
    <lineage>
        <taxon>Eukaryota</taxon>
        <taxon>Fungi</taxon>
        <taxon>Dikarya</taxon>
        <taxon>Ascomycota</taxon>
        <taxon>Pezizomycotina</taxon>
        <taxon>Sordariomycetes</taxon>
        <taxon>Hypocreomycetidae</taxon>
        <taxon>Hypocreales</taxon>
        <taxon>Clavicipitaceae</taxon>
        <taxon>Claviceps</taxon>
    </lineage>
</organism>